<dbReference type="PANTHER" id="PTHR33570">
    <property type="entry name" value="4-CARBOXYMUCONOLACTONE DECARBOXYLASE FAMILY PROTEIN"/>
    <property type="match status" value="1"/>
</dbReference>
<feature type="compositionally biased region" description="Basic and acidic residues" evidence="1">
    <location>
        <begin position="75"/>
        <end position="87"/>
    </location>
</feature>
<evidence type="ECO:0000256" key="1">
    <source>
        <dbReference type="SAM" id="MobiDB-lite"/>
    </source>
</evidence>
<evidence type="ECO:0000259" key="2">
    <source>
        <dbReference type="Pfam" id="PF02627"/>
    </source>
</evidence>
<reference evidence="3" key="1">
    <citation type="submission" date="2021-07" db="EMBL/GenBank/DDBJ databases">
        <authorList>
            <person name="Durling M."/>
        </authorList>
    </citation>
    <scope>NUCLEOTIDE SEQUENCE</scope>
</reference>
<dbReference type="Gene3D" id="1.20.1290.10">
    <property type="entry name" value="AhpD-like"/>
    <property type="match status" value="1"/>
</dbReference>
<protein>
    <recommendedName>
        <fullName evidence="2">Carboxymuconolactone decarboxylase-like domain-containing protein</fullName>
    </recommendedName>
</protein>
<dbReference type="InterPro" id="IPR029032">
    <property type="entry name" value="AhpD-like"/>
</dbReference>
<dbReference type="Proteomes" id="UP000696280">
    <property type="component" value="Unassembled WGS sequence"/>
</dbReference>
<sequence>MDFLLTNKNGTTTKVERLTGFRHLNQNEKQNEIRHTATRMDYGSSFYSPTTPVFTPVFAPVGVRGSVGTFGFQERKSWRERERERDSVGSVGSGFDTSTFHSNNNNNHSHKRLTTATSKKDHPTTDMASNSDSMPAGKVDISQNNMDSPEHQTLYERGIEMRRKVVGEDYVAASLETNSGDFTRPLVQFATESAWGTIWTRPGLELKTRSLLNLVMLTALGKWIELGTHVRGAVRNGATEVEIREALLQASAYCGLPAGMEAFRVADRVLSEMEEKGELVRG</sequence>
<dbReference type="PANTHER" id="PTHR33570:SF2">
    <property type="entry name" value="CARBOXYMUCONOLACTONE DECARBOXYLASE-LIKE DOMAIN-CONTAINING PROTEIN"/>
    <property type="match status" value="1"/>
</dbReference>
<dbReference type="GO" id="GO:0051920">
    <property type="term" value="F:peroxiredoxin activity"/>
    <property type="evidence" value="ECO:0007669"/>
    <property type="project" value="InterPro"/>
</dbReference>
<dbReference type="Pfam" id="PF02627">
    <property type="entry name" value="CMD"/>
    <property type="match status" value="1"/>
</dbReference>
<dbReference type="SUPFAM" id="SSF69118">
    <property type="entry name" value="AhpD-like"/>
    <property type="match status" value="1"/>
</dbReference>
<feature type="domain" description="Carboxymuconolactone decarboxylase-like" evidence="2">
    <location>
        <begin position="188"/>
        <end position="267"/>
    </location>
</feature>
<accession>A0A9N9KT58</accession>
<proteinExistence type="predicted"/>
<name>A0A9N9KT58_9HELO</name>
<dbReference type="EMBL" id="CAJVRL010000046">
    <property type="protein sequence ID" value="CAG8952651.1"/>
    <property type="molecule type" value="Genomic_DNA"/>
</dbReference>
<gene>
    <name evidence="3" type="ORF">HYFRA_00009759</name>
</gene>
<evidence type="ECO:0000313" key="4">
    <source>
        <dbReference type="Proteomes" id="UP000696280"/>
    </source>
</evidence>
<dbReference type="AlphaFoldDB" id="A0A9N9KT58"/>
<dbReference type="InterPro" id="IPR003779">
    <property type="entry name" value="CMD-like"/>
</dbReference>
<evidence type="ECO:0000313" key="3">
    <source>
        <dbReference type="EMBL" id="CAG8952651.1"/>
    </source>
</evidence>
<feature type="region of interest" description="Disordered" evidence="1">
    <location>
        <begin position="75"/>
        <end position="148"/>
    </location>
</feature>
<comment type="caution">
    <text evidence="3">The sequence shown here is derived from an EMBL/GenBank/DDBJ whole genome shotgun (WGS) entry which is preliminary data.</text>
</comment>
<organism evidence="3 4">
    <name type="scientific">Hymenoscyphus fraxineus</name>
    <dbReference type="NCBI Taxonomy" id="746836"/>
    <lineage>
        <taxon>Eukaryota</taxon>
        <taxon>Fungi</taxon>
        <taxon>Dikarya</taxon>
        <taxon>Ascomycota</taxon>
        <taxon>Pezizomycotina</taxon>
        <taxon>Leotiomycetes</taxon>
        <taxon>Helotiales</taxon>
        <taxon>Helotiaceae</taxon>
        <taxon>Hymenoscyphus</taxon>
    </lineage>
</organism>
<dbReference type="InterPro" id="IPR052512">
    <property type="entry name" value="4CMD/NDH-1_regulator"/>
</dbReference>
<keyword evidence="4" id="KW-1185">Reference proteome</keyword>
<dbReference type="OrthoDB" id="104509at2759"/>